<dbReference type="InterPro" id="IPR011992">
    <property type="entry name" value="EF-hand-dom_pair"/>
</dbReference>
<feature type="region of interest" description="Disordered" evidence="1">
    <location>
        <begin position="574"/>
        <end position="606"/>
    </location>
</feature>
<reference evidence="3 4" key="2">
    <citation type="journal article" date="2008" name="Nature">
        <title>The Phaeodactylum genome reveals the evolutionary history of diatom genomes.</title>
        <authorList>
            <person name="Bowler C."/>
            <person name="Allen A.E."/>
            <person name="Badger J.H."/>
            <person name="Grimwood J."/>
            <person name="Jabbari K."/>
            <person name="Kuo A."/>
            <person name="Maheswari U."/>
            <person name="Martens C."/>
            <person name="Maumus F."/>
            <person name="Otillar R.P."/>
            <person name="Rayko E."/>
            <person name="Salamov A."/>
            <person name="Vandepoele K."/>
            <person name="Beszteri B."/>
            <person name="Gruber A."/>
            <person name="Heijde M."/>
            <person name="Katinka M."/>
            <person name="Mock T."/>
            <person name="Valentin K."/>
            <person name="Verret F."/>
            <person name="Berges J.A."/>
            <person name="Brownlee C."/>
            <person name="Cadoret J.P."/>
            <person name="Chiovitti A."/>
            <person name="Choi C.J."/>
            <person name="Coesel S."/>
            <person name="De Martino A."/>
            <person name="Detter J.C."/>
            <person name="Durkin C."/>
            <person name="Falciatore A."/>
            <person name="Fournet J."/>
            <person name="Haruta M."/>
            <person name="Huysman M.J."/>
            <person name="Jenkins B.D."/>
            <person name="Jiroutova K."/>
            <person name="Jorgensen R.E."/>
            <person name="Joubert Y."/>
            <person name="Kaplan A."/>
            <person name="Kroger N."/>
            <person name="Kroth P.G."/>
            <person name="La Roche J."/>
            <person name="Lindquist E."/>
            <person name="Lommer M."/>
            <person name="Martin-Jezequel V."/>
            <person name="Lopez P.J."/>
            <person name="Lucas S."/>
            <person name="Mangogna M."/>
            <person name="McGinnis K."/>
            <person name="Medlin L.K."/>
            <person name="Montsant A."/>
            <person name="Oudot-Le Secq M.P."/>
            <person name="Napoli C."/>
            <person name="Obornik M."/>
            <person name="Parker M.S."/>
            <person name="Petit J.L."/>
            <person name="Porcel B.M."/>
            <person name="Poulsen N."/>
            <person name="Robison M."/>
            <person name="Rychlewski L."/>
            <person name="Rynearson T.A."/>
            <person name="Schmutz J."/>
            <person name="Shapiro H."/>
            <person name="Siaut M."/>
            <person name="Stanley M."/>
            <person name="Sussman M.R."/>
            <person name="Taylor A.R."/>
            <person name="Vardi A."/>
            <person name="von Dassow P."/>
            <person name="Vyverman W."/>
            <person name="Willis A."/>
            <person name="Wyrwicz L.S."/>
            <person name="Rokhsar D.S."/>
            <person name="Weissenbach J."/>
            <person name="Armbrust E.V."/>
            <person name="Green B.R."/>
            <person name="Van de Peer Y."/>
            <person name="Grigoriev I.V."/>
        </authorList>
    </citation>
    <scope>NUCLEOTIDE SEQUENCE [LARGE SCALE GENOMIC DNA]</scope>
    <source>
        <strain evidence="3 4">CCMP1335</strain>
    </source>
</reference>
<dbReference type="InParanoid" id="B8C6I4"/>
<gene>
    <name evidence="3" type="ORF">THAPSDRAFT_23692</name>
</gene>
<dbReference type="Gene3D" id="1.10.238.10">
    <property type="entry name" value="EF-hand"/>
    <property type="match status" value="2"/>
</dbReference>
<feature type="region of interest" description="Disordered" evidence="1">
    <location>
        <begin position="301"/>
        <end position="335"/>
    </location>
</feature>
<feature type="compositionally biased region" description="Low complexity" evidence="1">
    <location>
        <begin position="111"/>
        <end position="130"/>
    </location>
</feature>
<name>B8C6I4_THAPS</name>
<evidence type="ECO:0000313" key="4">
    <source>
        <dbReference type="Proteomes" id="UP000001449"/>
    </source>
</evidence>
<dbReference type="GO" id="GO:0016197">
    <property type="term" value="P:endosomal transport"/>
    <property type="evidence" value="ECO:0000318"/>
    <property type="project" value="GO_Central"/>
</dbReference>
<feature type="region of interest" description="Disordered" evidence="1">
    <location>
        <begin position="721"/>
        <end position="759"/>
    </location>
</feature>
<dbReference type="CDD" id="cd14686">
    <property type="entry name" value="bZIP"/>
    <property type="match status" value="1"/>
</dbReference>
<feature type="region of interest" description="Disordered" evidence="1">
    <location>
        <begin position="845"/>
        <end position="906"/>
    </location>
</feature>
<feature type="domain" description="EH" evidence="2">
    <location>
        <begin position="419"/>
        <end position="491"/>
    </location>
</feature>
<dbReference type="PaxDb" id="35128-Thaps23692"/>
<keyword evidence="4" id="KW-1185">Reference proteome</keyword>
<dbReference type="PROSITE" id="PS50031">
    <property type="entry name" value="EH"/>
    <property type="match status" value="1"/>
</dbReference>
<dbReference type="EMBL" id="CM000644">
    <property type="protein sequence ID" value="EED90811.1"/>
    <property type="molecule type" value="Genomic_DNA"/>
</dbReference>
<proteinExistence type="predicted"/>
<protein>
    <recommendedName>
        <fullName evidence="2">EH domain-containing protein</fullName>
    </recommendedName>
</protein>
<organism evidence="3 4">
    <name type="scientific">Thalassiosira pseudonana</name>
    <name type="common">Marine diatom</name>
    <name type="synonym">Cyclotella nana</name>
    <dbReference type="NCBI Taxonomy" id="35128"/>
    <lineage>
        <taxon>Eukaryota</taxon>
        <taxon>Sar</taxon>
        <taxon>Stramenopiles</taxon>
        <taxon>Ochrophyta</taxon>
        <taxon>Bacillariophyta</taxon>
        <taxon>Coscinodiscophyceae</taxon>
        <taxon>Thalassiosirophycidae</taxon>
        <taxon>Thalassiosirales</taxon>
        <taxon>Thalassiosiraceae</taxon>
        <taxon>Thalassiosira</taxon>
    </lineage>
</organism>
<feature type="compositionally biased region" description="Polar residues" evidence="1">
    <location>
        <begin position="806"/>
        <end position="818"/>
    </location>
</feature>
<dbReference type="GO" id="GO:0030674">
    <property type="term" value="F:protein-macromolecule adaptor activity"/>
    <property type="evidence" value="ECO:0000318"/>
    <property type="project" value="GO_Central"/>
</dbReference>
<dbReference type="STRING" id="35128.B8C6I4"/>
<dbReference type="GeneID" id="7443468"/>
<feature type="region of interest" description="Disordered" evidence="1">
    <location>
        <begin position="798"/>
        <end position="828"/>
    </location>
</feature>
<dbReference type="InterPro" id="IPR000261">
    <property type="entry name" value="EH_dom"/>
</dbReference>
<dbReference type="SUPFAM" id="SSF47473">
    <property type="entry name" value="EF-hand"/>
    <property type="match status" value="1"/>
</dbReference>
<dbReference type="KEGG" id="tps:THAPSDRAFT_23692"/>
<sequence length="906" mass="99585">MSIFSIADHAAGLMETTGSSANVVEEVSGGTEDGAREVVVLDTIDGGGGGGAVDTTDVASSVNTSLPVDESASDLQSNHLSADDGGDKTPSSAATNGDEDGAISSLKHQTKTSTQPPQSSPPQSTAALSPSSSIKYKFSYEPQSFEVQYYNRLFQHVASSFTSNNNTKQSNINKRTILPPKEAANLFLTSKLPPSRLKMIWNMATMPSSSSSMMKPPPGLSQPQFNVAVRLIQLLQNRVVAKDEMLNVDEDVLRGRRMEYAENNQWYDEDVVFGVDGLVPAYFVGVSGDVVPFPSTTDVGNSATNGNHKPEEIHNVYKSRSYRRRSTASASSTDSAKKYHVLFDNRRKTVDNPVSKARINGKQTMKTQEQQRQQQPNGNEIITYDDEDEYIMSQDEVFTYQEAFSRHCVTEPLSSTSSHSSSSQPEQHVYVDSAVSLFSKSGLDRNTLGQLWDVVVDDADAGKLNKVEFVLMTHLIVCVTRRGLAVPRVLPVPLRNWRENTVKEQRGGRNMVPSEHGQAPITNDDVRPSHQNQAQSRENHRREERMQVLEREICSLKKEVHFLRMELRELKVPMTNKTGGTARGGGGSPDTTATSKSSKENYSKDDLPNVDVEMYWGQKQQELSPTMQVKMSPPSKVAASKGSMEMEPKQRKSVAVSQNIPSMHKSMIARPQQRRQHATQQRSSLTSVDEKEEVAQSQNNPKTILETFMVPIKDAGHSLKNGNLNIGSSGGLSVETEGSRTGRNGNTTTSSLRRDNRDPIQASMRSAIGRMESDAASNSSPLQSNEQKSAYYVPLRAGQAQHKSLRTSQITTALSSSRRPPALKSSIAVSSRHVVRTKFGHEMAYKKQEVEPPSTKAVDLKPLSPPPLPHADSNVNEGTTQSRKTGRKKTFMSVRRKSGDETSLVK</sequence>
<feature type="compositionally biased region" description="Low complexity" evidence="1">
    <location>
        <begin position="721"/>
        <end position="751"/>
    </location>
</feature>
<dbReference type="eggNOG" id="ENOG502QZ1R">
    <property type="taxonomic scope" value="Eukaryota"/>
</dbReference>
<feature type="region of interest" description="Disordered" evidence="1">
    <location>
        <begin position="503"/>
        <end position="544"/>
    </location>
</feature>
<dbReference type="AlphaFoldDB" id="B8C6I4"/>
<evidence type="ECO:0000259" key="2">
    <source>
        <dbReference type="PROSITE" id="PS50031"/>
    </source>
</evidence>
<feature type="compositionally biased region" description="Basic and acidic residues" evidence="1">
    <location>
        <begin position="597"/>
        <end position="606"/>
    </location>
</feature>
<dbReference type="GO" id="GO:0005737">
    <property type="term" value="C:cytoplasm"/>
    <property type="evidence" value="ECO:0000318"/>
    <property type="project" value="GO_Central"/>
</dbReference>
<feature type="region of interest" description="Disordered" evidence="1">
    <location>
        <begin position="67"/>
        <end position="130"/>
    </location>
</feature>
<feature type="region of interest" description="Disordered" evidence="1">
    <location>
        <begin position="622"/>
        <end position="702"/>
    </location>
</feature>
<evidence type="ECO:0000256" key="1">
    <source>
        <dbReference type="SAM" id="MobiDB-lite"/>
    </source>
</evidence>
<evidence type="ECO:0000313" key="3">
    <source>
        <dbReference type="EMBL" id="EED90811.1"/>
    </source>
</evidence>
<feature type="compositionally biased region" description="Polar residues" evidence="1">
    <location>
        <begin position="873"/>
        <end position="883"/>
    </location>
</feature>
<dbReference type="Pfam" id="PF12763">
    <property type="entry name" value="EH"/>
    <property type="match status" value="1"/>
</dbReference>
<dbReference type="RefSeq" id="XP_002291960.1">
    <property type="nucleotide sequence ID" value="XM_002291924.1"/>
</dbReference>
<accession>B8C6I4</accession>
<dbReference type="GO" id="GO:0006897">
    <property type="term" value="P:endocytosis"/>
    <property type="evidence" value="ECO:0000318"/>
    <property type="project" value="GO_Central"/>
</dbReference>
<feature type="compositionally biased region" description="Polar residues" evidence="1">
    <location>
        <begin position="678"/>
        <end position="687"/>
    </location>
</feature>
<dbReference type="HOGENOM" id="CLU_320451_0_0_1"/>
<feature type="compositionally biased region" description="Basic residues" evidence="1">
    <location>
        <begin position="884"/>
        <end position="896"/>
    </location>
</feature>
<reference evidence="3 4" key="1">
    <citation type="journal article" date="2004" name="Science">
        <title>The genome of the diatom Thalassiosira pseudonana: ecology, evolution, and metabolism.</title>
        <authorList>
            <person name="Armbrust E.V."/>
            <person name="Berges J.A."/>
            <person name="Bowler C."/>
            <person name="Green B.R."/>
            <person name="Martinez D."/>
            <person name="Putnam N.H."/>
            <person name="Zhou S."/>
            <person name="Allen A.E."/>
            <person name="Apt K.E."/>
            <person name="Bechner M."/>
            <person name="Brzezinski M.A."/>
            <person name="Chaal B.K."/>
            <person name="Chiovitti A."/>
            <person name="Davis A.K."/>
            <person name="Demarest M.S."/>
            <person name="Detter J.C."/>
            <person name="Glavina T."/>
            <person name="Goodstein D."/>
            <person name="Hadi M.Z."/>
            <person name="Hellsten U."/>
            <person name="Hildebrand M."/>
            <person name="Jenkins B.D."/>
            <person name="Jurka J."/>
            <person name="Kapitonov V.V."/>
            <person name="Kroger N."/>
            <person name="Lau W.W."/>
            <person name="Lane T.W."/>
            <person name="Larimer F.W."/>
            <person name="Lippmeier J.C."/>
            <person name="Lucas S."/>
            <person name="Medina M."/>
            <person name="Montsant A."/>
            <person name="Obornik M."/>
            <person name="Parker M.S."/>
            <person name="Palenik B."/>
            <person name="Pazour G.J."/>
            <person name="Richardson P.M."/>
            <person name="Rynearson T.A."/>
            <person name="Saito M.A."/>
            <person name="Schwartz D.C."/>
            <person name="Thamatrakoln K."/>
            <person name="Valentin K."/>
            <person name="Vardi A."/>
            <person name="Wilkerson F.P."/>
            <person name="Rokhsar D.S."/>
        </authorList>
    </citation>
    <scope>NUCLEOTIDE SEQUENCE [LARGE SCALE GENOMIC DNA]</scope>
    <source>
        <strain evidence="3 4">CCMP1335</strain>
    </source>
</reference>
<dbReference type="GO" id="GO:0005886">
    <property type="term" value="C:plasma membrane"/>
    <property type="evidence" value="ECO:0000318"/>
    <property type="project" value="GO_Central"/>
</dbReference>
<dbReference type="Proteomes" id="UP000001449">
    <property type="component" value="Chromosome 8"/>
</dbReference>